<sequence length="732" mass="85205">MTSGSPKAGGPPGSTRTEGMAQKVSKLLEFLDKTVVEPQQIHRGEPEVGHTDTVLPASADRQLPGGLFFHPPVGGDSKTAVLRQKVAALELVVEEKHQSVLALKKLLDQQEESKRQLTEKLQKGFKAEIAKYEEALDRQLNMVDKLLADKNELTKKCDGLAEEMKQAEARFQLKLEEQAKRFEREAERQKRQSISAEKARREAWQRDKTQEIKEITIKGLEPEIQRLMDRHHQEKRRVEEKMRRTLDEFQKDAQERIHLIKEQMARDHDDGLERERAHHRRLMREQHEQFEKELREERENHLADMVETEQRWENQKRRDAALFEEKQTAAIEQEKNRANEKLEQVAREIDALRQQHAEELERVRHELEAKEAEWRDKLAHEVERETQKKLEKVKEELLEERDRKLDAVIEKMGREQLEIQQQHRRRIDEVARSARAEASAQLKEALEKNAKLVESLKLKELEVEAAEKRIADLEFTNSERQAKIIEYEAKLEERRQQNQALLEEKEDEARKWKSVIEDQEEMFAAKLQSRDKQVLDLSKKVSESQQAAEKSRHDNELQLETIEAKVKQALWAKDETIRELREETTALETKVRRLQLAPVDHGTREWRSLVGDRKGYKIPCCCVSSWTTPLAFSLPHAVPPRLNTYATCSGSREKTFSTRVRFQLKKKPRGSRCPVLHRRTRHKQSSRPSVCKNPPNRPAAQPIVLGKRGRGCAHNTQCVRLSCLGVILSSAS</sequence>
<dbReference type="GO" id="GO:0005929">
    <property type="term" value="C:cilium"/>
    <property type="evidence" value="ECO:0007669"/>
    <property type="project" value="GOC"/>
</dbReference>
<feature type="region of interest" description="Disordered" evidence="2">
    <location>
        <begin position="1"/>
        <end position="23"/>
    </location>
</feature>
<feature type="region of interest" description="Disordered" evidence="2">
    <location>
        <begin position="38"/>
        <end position="59"/>
    </location>
</feature>
<dbReference type="PANTHER" id="PTHR31540:SF1">
    <property type="entry name" value="CENTROSOMAL PROTEIN OF 131 KDA"/>
    <property type="match status" value="1"/>
</dbReference>
<evidence type="ECO:0000256" key="2">
    <source>
        <dbReference type="SAM" id="MobiDB-lite"/>
    </source>
</evidence>
<evidence type="ECO:0000313" key="3">
    <source>
        <dbReference type="EMBL" id="CEL66185.1"/>
    </source>
</evidence>
<organism evidence="3">
    <name type="scientific">Neospora caninum (strain Liverpool)</name>
    <dbReference type="NCBI Taxonomy" id="572307"/>
    <lineage>
        <taxon>Eukaryota</taxon>
        <taxon>Sar</taxon>
        <taxon>Alveolata</taxon>
        <taxon>Apicomplexa</taxon>
        <taxon>Conoidasida</taxon>
        <taxon>Coccidia</taxon>
        <taxon>Eucoccidiorida</taxon>
        <taxon>Eimeriorina</taxon>
        <taxon>Sarcocystidae</taxon>
        <taxon>Neospora</taxon>
    </lineage>
</organism>
<dbReference type="InterPro" id="IPR030465">
    <property type="entry name" value="CEP131"/>
</dbReference>
<feature type="coiled-coil region" evidence="1">
    <location>
        <begin position="435"/>
        <end position="522"/>
    </location>
</feature>
<evidence type="ECO:0008006" key="4">
    <source>
        <dbReference type="Google" id="ProtNLM"/>
    </source>
</evidence>
<reference evidence="3" key="1">
    <citation type="journal article" date="2015" name="PLoS ONE">
        <title>Comprehensive Evaluation of Toxoplasma gondii VEG and Neospora caninum LIV Genomes with Tachyzoite Stage Transcriptome and Proteome Defines Novel Transcript Features.</title>
        <authorList>
            <person name="Ramaprasad A."/>
            <person name="Mourier T."/>
            <person name="Naeem R."/>
            <person name="Malas T.B."/>
            <person name="Moussa E."/>
            <person name="Panigrahi A."/>
            <person name="Vermont S.J."/>
            <person name="Otto T.D."/>
            <person name="Wastling J."/>
            <person name="Pain A."/>
        </authorList>
    </citation>
    <scope>NUCLEOTIDE SEQUENCE</scope>
    <source>
        <strain evidence="3">Liverpool</strain>
    </source>
</reference>
<gene>
    <name evidence="3" type="ORF">BN1204_020060</name>
</gene>
<accession>A0A0F7UC16</accession>
<feature type="region of interest" description="Disordered" evidence="2">
    <location>
        <begin position="184"/>
        <end position="205"/>
    </location>
</feature>
<evidence type="ECO:0000256" key="1">
    <source>
        <dbReference type="SAM" id="Coils"/>
    </source>
</evidence>
<dbReference type="GO" id="GO:0035735">
    <property type="term" value="P:intraciliary transport involved in cilium assembly"/>
    <property type="evidence" value="ECO:0007669"/>
    <property type="project" value="InterPro"/>
</dbReference>
<keyword evidence="1" id="KW-0175">Coiled coil</keyword>
<name>A0A0F7UC16_NEOCL</name>
<proteinExistence type="predicted"/>
<feature type="coiled-coil region" evidence="1">
    <location>
        <begin position="280"/>
        <end position="407"/>
    </location>
</feature>
<dbReference type="EMBL" id="LN714481">
    <property type="protein sequence ID" value="CEL66185.1"/>
    <property type="molecule type" value="Genomic_DNA"/>
</dbReference>
<feature type="compositionally biased region" description="Basic and acidic residues" evidence="2">
    <location>
        <begin position="38"/>
        <end position="50"/>
    </location>
</feature>
<dbReference type="PANTHER" id="PTHR31540">
    <property type="entry name" value="CENTROSOMAL PROTEIN OF 131 KDA"/>
    <property type="match status" value="1"/>
</dbReference>
<dbReference type="AlphaFoldDB" id="A0A0F7UC16"/>
<protein>
    <recommendedName>
        <fullName evidence="4">5-azacytidine-induced protein 1</fullName>
    </recommendedName>
</protein>